<reference evidence="2 3" key="1">
    <citation type="journal article" date="2024" name="BMC Genomics">
        <title>De novo assembly and annotation of Popillia japonica's genome with initial clues to its potential as an invasive pest.</title>
        <authorList>
            <person name="Cucini C."/>
            <person name="Boschi S."/>
            <person name="Funari R."/>
            <person name="Cardaioli E."/>
            <person name="Iannotti N."/>
            <person name="Marturano G."/>
            <person name="Paoli F."/>
            <person name="Bruttini M."/>
            <person name="Carapelli A."/>
            <person name="Frati F."/>
            <person name="Nardi F."/>
        </authorList>
    </citation>
    <scope>NUCLEOTIDE SEQUENCE [LARGE SCALE GENOMIC DNA]</scope>
    <source>
        <strain evidence="2">DMR45628</strain>
    </source>
</reference>
<gene>
    <name evidence="2" type="ORF">QE152_g19006</name>
</gene>
<feature type="transmembrane region" description="Helical" evidence="1">
    <location>
        <begin position="79"/>
        <end position="101"/>
    </location>
</feature>
<sequence>MHIGASPREVATIAGCYIVAVAFPTARPLFFAVCFYCETTCGKVLIIPPPSNIVANTIPFFAPAPIVQAFRAFHAGGQWIRDFIVCGNAYIAVFGVFVFGMRRSRNVIRNR</sequence>
<evidence type="ECO:0000313" key="2">
    <source>
        <dbReference type="EMBL" id="KAK9727738.1"/>
    </source>
</evidence>
<organism evidence="2 3">
    <name type="scientific">Popillia japonica</name>
    <name type="common">Japanese beetle</name>
    <dbReference type="NCBI Taxonomy" id="7064"/>
    <lineage>
        <taxon>Eukaryota</taxon>
        <taxon>Metazoa</taxon>
        <taxon>Ecdysozoa</taxon>
        <taxon>Arthropoda</taxon>
        <taxon>Hexapoda</taxon>
        <taxon>Insecta</taxon>
        <taxon>Pterygota</taxon>
        <taxon>Neoptera</taxon>
        <taxon>Endopterygota</taxon>
        <taxon>Coleoptera</taxon>
        <taxon>Polyphaga</taxon>
        <taxon>Scarabaeiformia</taxon>
        <taxon>Scarabaeidae</taxon>
        <taxon>Rutelinae</taxon>
        <taxon>Popillia</taxon>
    </lineage>
</organism>
<dbReference type="AlphaFoldDB" id="A0AAW1L1P4"/>
<evidence type="ECO:0000313" key="3">
    <source>
        <dbReference type="Proteomes" id="UP001458880"/>
    </source>
</evidence>
<keyword evidence="3" id="KW-1185">Reference proteome</keyword>
<keyword evidence="1" id="KW-0472">Membrane</keyword>
<name>A0AAW1L1P4_POPJA</name>
<dbReference type="EMBL" id="JASPKY010000176">
    <property type="protein sequence ID" value="KAK9727738.1"/>
    <property type="molecule type" value="Genomic_DNA"/>
</dbReference>
<accession>A0AAW1L1P4</accession>
<proteinExistence type="predicted"/>
<keyword evidence="1" id="KW-1133">Transmembrane helix</keyword>
<evidence type="ECO:0000256" key="1">
    <source>
        <dbReference type="SAM" id="Phobius"/>
    </source>
</evidence>
<dbReference type="Proteomes" id="UP001458880">
    <property type="component" value="Unassembled WGS sequence"/>
</dbReference>
<protein>
    <recommendedName>
        <fullName evidence="4">ABC-2 type transporter domain-containing protein</fullName>
    </recommendedName>
</protein>
<keyword evidence="1" id="KW-0812">Transmembrane</keyword>
<comment type="caution">
    <text evidence="2">The sequence shown here is derived from an EMBL/GenBank/DDBJ whole genome shotgun (WGS) entry which is preliminary data.</text>
</comment>
<evidence type="ECO:0008006" key="4">
    <source>
        <dbReference type="Google" id="ProtNLM"/>
    </source>
</evidence>